<keyword evidence="7" id="KW-1185">Reference proteome</keyword>
<protein>
    <recommendedName>
        <fullName evidence="8">Cytochrome P450</fullName>
    </recommendedName>
</protein>
<proteinExistence type="inferred from homology"/>
<evidence type="ECO:0000313" key="6">
    <source>
        <dbReference type="EMBL" id="KAK4359763.1"/>
    </source>
</evidence>
<reference evidence="6" key="1">
    <citation type="submission" date="2023-12" db="EMBL/GenBank/DDBJ databases">
        <title>Genome assembly of Anisodus tanguticus.</title>
        <authorList>
            <person name="Wang Y.-J."/>
        </authorList>
    </citation>
    <scope>NUCLEOTIDE SEQUENCE</scope>
    <source>
        <strain evidence="6">KB-2021</strain>
        <tissue evidence="6">Leaf</tissue>
    </source>
</reference>
<keyword evidence="4" id="KW-0560">Oxidoreductase</keyword>
<comment type="caution">
    <text evidence="6">The sequence shown here is derived from an EMBL/GenBank/DDBJ whole genome shotgun (WGS) entry which is preliminary data.</text>
</comment>
<dbReference type="InterPro" id="IPR001128">
    <property type="entry name" value="Cyt_P450"/>
</dbReference>
<dbReference type="GO" id="GO:0004497">
    <property type="term" value="F:monooxygenase activity"/>
    <property type="evidence" value="ECO:0007669"/>
    <property type="project" value="InterPro"/>
</dbReference>
<evidence type="ECO:0000256" key="3">
    <source>
        <dbReference type="ARBA" id="ARBA00022723"/>
    </source>
</evidence>
<gene>
    <name evidence="6" type="ORF">RND71_021992</name>
</gene>
<evidence type="ECO:0000256" key="2">
    <source>
        <dbReference type="ARBA" id="ARBA00010617"/>
    </source>
</evidence>
<dbReference type="GO" id="GO:0016705">
    <property type="term" value="F:oxidoreductase activity, acting on paired donors, with incorporation or reduction of molecular oxygen"/>
    <property type="evidence" value="ECO:0007669"/>
    <property type="project" value="InterPro"/>
</dbReference>
<dbReference type="GO" id="GO:0020037">
    <property type="term" value="F:heme binding"/>
    <property type="evidence" value="ECO:0007669"/>
    <property type="project" value="InterPro"/>
</dbReference>
<organism evidence="6 7">
    <name type="scientific">Anisodus tanguticus</name>
    <dbReference type="NCBI Taxonomy" id="243964"/>
    <lineage>
        <taxon>Eukaryota</taxon>
        <taxon>Viridiplantae</taxon>
        <taxon>Streptophyta</taxon>
        <taxon>Embryophyta</taxon>
        <taxon>Tracheophyta</taxon>
        <taxon>Spermatophyta</taxon>
        <taxon>Magnoliopsida</taxon>
        <taxon>eudicotyledons</taxon>
        <taxon>Gunneridae</taxon>
        <taxon>Pentapetalae</taxon>
        <taxon>asterids</taxon>
        <taxon>lamiids</taxon>
        <taxon>Solanales</taxon>
        <taxon>Solanaceae</taxon>
        <taxon>Solanoideae</taxon>
        <taxon>Hyoscyameae</taxon>
        <taxon>Anisodus</taxon>
    </lineage>
</organism>
<keyword evidence="5" id="KW-0408">Iron</keyword>
<comment type="similarity">
    <text evidence="2">Belongs to the cytochrome P450 family.</text>
</comment>
<evidence type="ECO:0000256" key="1">
    <source>
        <dbReference type="ARBA" id="ARBA00001971"/>
    </source>
</evidence>
<accession>A0AAE1RZ50</accession>
<dbReference type="GO" id="GO:0005506">
    <property type="term" value="F:iron ion binding"/>
    <property type="evidence" value="ECO:0007669"/>
    <property type="project" value="InterPro"/>
</dbReference>
<evidence type="ECO:0000313" key="7">
    <source>
        <dbReference type="Proteomes" id="UP001291623"/>
    </source>
</evidence>
<comment type="cofactor">
    <cofactor evidence="1">
        <name>heme</name>
        <dbReference type="ChEBI" id="CHEBI:30413"/>
    </cofactor>
</comment>
<evidence type="ECO:0000256" key="4">
    <source>
        <dbReference type="ARBA" id="ARBA00023002"/>
    </source>
</evidence>
<dbReference type="SUPFAM" id="SSF48264">
    <property type="entry name" value="Cytochrome P450"/>
    <property type="match status" value="1"/>
</dbReference>
<dbReference type="AlphaFoldDB" id="A0AAE1RZ50"/>
<sequence length="431" mass="49695">MEENIQIQSYFFEVAADKNSILNGSYYKEINAHISGNILNGDEPIILSPKAEEEACKDSNTPWLVTRHLVEIRYYYLAPFIDLQNSWQIKKQQVDKISYYKRCSSRSDSPNSQNSQSFLSFLQVPSRKQRFVFFINGVTKFTNLGDWYAHLLRNSPSQTIQIHVLGNILTSNPRNVVYMLKTEFLNYPKGKPFSMILGDLLGDGIFNVDGDLWMFERKMASLELGSMSIRSYAFNNVKNEIKFRLLPLLSSISQQDFGGTTLDLQDVFRRFSFDNICKFSFGLDPGCLELSLPLSDFAHSFDLATKLSAERAMASSPLIWKIKRLLNIGNEKKLRNAIENIDVLAREVIRQKRKLGRSNQQDLLSRFMTMVDNEVYLRDIVISFILAGRDTVASALTNIFWLLTGHPEVELRIREETIHVMQQNQEFLKFE</sequence>
<dbReference type="InterPro" id="IPR036396">
    <property type="entry name" value="Cyt_P450_sf"/>
</dbReference>
<dbReference type="Gene3D" id="1.10.630.10">
    <property type="entry name" value="Cytochrome P450"/>
    <property type="match status" value="1"/>
</dbReference>
<dbReference type="EMBL" id="JAVYJV010000011">
    <property type="protein sequence ID" value="KAK4359763.1"/>
    <property type="molecule type" value="Genomic_DNA"/>
</dbReference>
<name>A0AAE1RZ50_9SOLA</name>
<evidence type="ECO:0008006" key="8">
    <source>
        <dbReference type="Google" id="ProtNLM"/>
    </source>
</evidence>
<dbReference type="Pfam" id="PF00067">
    <property type="entry name" value="p450"/>
    <property type="match status" value="1"/>
</dbReference>
<keyword evidence="3" id="KW-0479">Metal-binding</keyword>
<evidence type="ECO:0000256" key="5">
    <source>
        <dbReference type="ARBA" id="ARBA00023004"/>
    </source>
</evidence>
<dbReference type="PANTHER" id="PTHR24296">
    <property type="entry name" value="CYTOCHROME P450"/>
    <property type="match status" value="1"/>
</dbReference>
<dbReference type="Proteomes" id="UP001291623">
    <property type="component" value="Unassembled WGS sequence"/>
</dbReference>